<keyword evidence="2 5" id="KW-0560">Oxidoreductase</keyword>
<dbReference type="PANTHER" id="PTHR11496:SF102">
    <property type="entry name" value="ALCOHOL DEHYDROGENASE 4"/>
    <property type="match status" value="1"/>
</dbReference>
<dbReference type="InterPro" id="IPR039697">
    <property type="entry name" value="Alcohol_dehydrogenase_Fe"/>
</dbReference>
<feature type="domain" description="Alcohol dehydrogenase iron-type/glycerol dehydrogenase GldA" evidence="3">
    <location>
        <begin position="16"/>
        <end position="194"/>
    </location>
</feature>
<dbReference type="Gene3D" id="3.40.50.1970">
    <property type="match status" value="1"/>
</dbReference>
<dbReference type="Pfam" id="PF00465">
    <property type="entry name" value="Fe-ADH"/>
    <property type="match status" value="1"/>
</dbReference>
<proteinExistence type="inferred from homology"/>
<feature type="domain" description="Fe-containing alcohol dehydrogenase-like C-terminal" evidence="4">
    <location>
        <begin position="207"/>
        <end position="400"/>
    </location>
</feature>
<dbReference type="Gene3D" id="1.20.1090.10">
    <property type="entry name" value="Dehydroquinate synthase-like - alpha domain"/>
    <property type="match status" value="1"/>
</dbReference>
<dbReference type="AlphaFoldDB" id="A0A160V9P7"/>
<dbReference type="PANTHER" id="PTHR11496">
    <property type="entry name" value="ALCOHOL DEHYDROGENASE"/>
    <property type="match status" value="1"/>
</dbReference>
<organism evidence="5">
    <name type="scientific">hydrothermal vent metagenome</name>
    <dbReference type="NCBI Taxonomy" id="652676"/>
    <lineage>
        <taxon>unclassified sequences</taxon>
        <taxon>metagenomes</taxon>
        <taxon>ecological metagenomes</taxon>
    </lineage>
</organism>
<evidence type="ECO:0000259" key="3">
    <source>
        <dbReference type="Pfam" id="PF00465"/>
    </source>
</evidence>
<dbReference type="Pfam" id="PF25137">
    <property type="entry name" value="ADH_Fe_C"/>
    <property type="match status" value="1"/>
</dbReference>
<accession>A0A160V9P7</accession>
<evidence type="ECO:0000256" key="1">
    <source>
        <dbReference type="ARBA" id="ARBA00007358"/>
    </source>
</evidence>
<dbReference type="EMBL" id="FAXA01000297">
    <property type="protein sequence ID" value="CUV02739.1"/>
    <property type="molecule type" value="Genomic_DNA"/>
</dbReference>
<reference evidence="5" key="1">
    <citation type="submission" date="2015-10" db="EMBL/GenBank/DDBJ databases">
        <authorList>
            <person name="Gilbert D.G."/>
        </authorList>
    </citation>
    <scope>NUCLEOTIDE SEQUENCE</scope>
</reference>
<dbReference type="GO" id="GO:0004022">
    <property type="term" value="F:alcohol dehydrogenase (NAD+) activity"/>
    <property type="evidence" value="ECO:0007669"/>
    <property type="project" value="UniProtKB-EC"/>
</dbReference>
<name>A0A160V9P7_9ZZZZ</name>
<protein>
    <submittedName>
        <fullName evidence="5">Alcohol dehydrogenase</fullName>
        <ecNumber evidence="5">1.1.1.1</ecNumber>
    </submittedName>
</protein>
<dbReference type="EC" id="1.1.1.1" evidence="5"/>
<evidence type="ECO:0000259" key="4">
    <source>
        <dbReference type="Pfam" id="PF25137"/>
    </source>
</evidence>
<comment type="similarity">
    <text evidence="1">Belongs to the iron-containing alcohol dehydrogenase family.</text>
</comment>
<evidence type="ECO:0000313" key="5">
    <source>
        <dbReference type="EMBL" id="CUV02739.1"/>
    </source>
</evidence>
<sequence>MTQQNILQGDFNPTVPSRIVFGNEKIDSLRDEVKKLGGKRVLVLSGRTVAEKTDSVRRINEGLGDLSAGVYSGLIQRAPLSTAIEAANMAVANGVDTLVGLGGSTISDAARMIAVLMAEGITTVDQLRQLGEEQDMVLEPNLDGKSLPLQVSIPTTLSAGEFNMGGGNVLDDQAGHKIRVRHPRLYADLIMLDPVMTEGTPDWLWLSTGVKALDHCIERLYSTGNQPAIDAPVLAAAEMLFTYLPKSRESDGDPEARLQCLVAAWMSMMGAPNFSMGLSHAIGHIIGVHYSVGHGYTSCVTQPYVMEFNRPVSAAKQALLARSAGLDTRGMSDEAAAEAAARAVDDFIMGMGMPHRLRELEIPEEDLPKIAELVLTDGGTRSNPIYITSAEQVMGVLTAAF</sequence>
<evidence type="ECO:0000256" key="2">
    <source>
        <dbReference type="ARBA" id="ARBA00023002"/>
    </source>
</evidence>
<dbReference type="GO" id="GO:0046872">
    <property type="term" value="F:metal ion binding"/>
    <property type="evidence" value="ECO:0007669"/>
    <property type="project" value="InterPro"/>
</dbReference>
<dbReference type="CDD" id="cd08192">
    <property type="entry name" value="MAR-like"/>
    <property type="match status" value="1"/>
</dbReference>
<dbReference type="InterPro" id="IPR001670">
    <property type="entry name" value="ADH_Fe/GldA"/>
</dbReference>
<dbReference type="InterPro" id="IPR056798">
    <property type="entry name" value="ADH_Fe_C"/>
</dbReference>
<gene>
    <name evidence="5" type="ORF">MGWOODY_Clf1405</name>
</gene>
<dbReference type="SUPFAM" id="SSF56796">
    <property type="entry name" value="Dehydroquinate synthase-like"/>
    <property type="match status" value="1"/>
</dbReference>